<evidence type="ECO:0000256" key="2">
    <source>
        <dbReference type="SAM" id="MobiDB-lite"/>
    </source>
</evidence>
<keyword evidence="1" id="KW-0653">Protein transport</keyword>
<dbReference type="KEGG" id="qsa:O6P43_001583"/>
<gene>
    <name evidence="3" type="ORF">O6P43_001583</name>
</gene>
<dbReference type="GO" id="GO:0032266">
    <property type="term" value="F:phosphatidylinositol-3-phosphate binding"/>
    <property type="evidence" value="ECO:0007669"/>
    <property type="project" value="UniProtKB-UniRule"/>
</dbReference>
<keyword evidence="4" id="KW-1185">Reference proteome</keyword>
<dbReference type="GO" id="GO:0031902">
    <property type="term" value="C:late endosome membrane"/>
    <property type="evidence" value="ECO:0007669"/>
    <property type="project" value="UniProtKB-UniRule"/>
</dbReference>
<keyword evidence="1" id="KW-0963">Cytoplasm</keyword>
<comment type="subcellular location">
    <subcellularLocation>
        <location evidence="1">Cytoplasm</location>
    </subcellularLocation>
    <subcellularLocation>
        <location evidence="1">Endosome</location>
    </subcellularLocation>
</comment>
<comment type="function">
    <text evidence="1">Component of the ESCRT-II complex (endosomal sorting complex required for transport II), which is required for multivesicular body (MVB) formation and sorting of endosomal cargo proteins into MVBs.</text>
</comment>
<dbReference type="EMBL" id="JARAOO010000001">
    <property type="protein sequence ID" value="KAJ7982462.1"/>
    <property type="molecule type" value="Genomic_DNA"/>
</dbReference>
<accession>A0AAD7VNL6</accession>
<dbReference type="InterPro" id="IPR037855">
    <property type="entry name" value="Vps36"/>
</dbReference>
<protein>
    <recommendedName>
        <fullName evidence="1">Vacuolar protein-sorting-associated protein 36</fullName>
    </recommendedName>
    <alternativeName>
        <fullName evidence="1">ESCRT-II complex subunit VPS36</fullName>
    </alternativeName>
</protein>
<dbReference type="Proteomes" id="UP001163823">
    <property type="component" value="Chromosome 1"/>
</dbReference>
<organism evidence="3 4">
    <name type="scientific">Quillaja saponaria</name>
    <name type="common">Soap bark tree</name>
    <dbReference type="NCBI Taxonomy" id="32244"/>
    <lineage>
        <taxon>Eukaryota</taxon>
        <taxon>Viridiplantae</taxon>
        <taxon>Streptophyta</taxon>
        <taxon>Embryophyta</taxon>
        <taxon>Tracheophyta</taxon>
        <taxon>Spermatophyta</taxon>
        <taxon>Magnoliopsida</taxon>
        <taxon>eudicotyledons</taxon>
        <taxon>Gunneridae</taxon>
        <taxon>Pentapetalae</taxon>
        <taxon>rosids</taxon>
        <taxon>fabids</taxon>
        <taxon>Fabales</taxon>
        <taxon>Quillajaceae</taxon>
        <taxon>Quillaja</taxon>
    </lineage>
</organism>
<evidence type="ECO:0000313" key="3">
    <source>
        <dbReference type="EMBL" id="KAJ7982462.1"/>
    </source>
</evidence>
<sequence>MAMLADKMRQKLLSGSNSQTNKTSDEMGSNEEMQDWFLSVGIVSPVTMESAGDLYHQQLSLQFLFYLLCY</sequence>
<name>A0AAD7VNL6_QUISA</name>
<comment type="similarity">
    <text evidence="1">Belongs to the VPS36 family.</text>
</comment>
<dbReference type="Gene3D" id="6.10.140.260">
    <property type="match status" value="1"/>
</dbReference>
<dbReference type="PANTHER" id="PTHR13128">
    <property type="entry name" value="VACUOLAR PROTEIN-SORTING-ASSOCIATED PROTEIN 36"/>
    <property type="match status" value="1"/>
</dbReference>
<keyword evidence="1" id="KW-0967">Endosome</keyword>
<feature type="compositionally biased region" description="Polar residues" evidence="2">
    <location>
        <begin position="13"/>
        <end position="22"/>
    </location>
</feature>
<feature type="region of interest" description="Disordered" evidence="2">
    <location>
        <begin position="1"/>
        <end position="30"/>
    </location>
</feature>
<reference evidence="3 4" key="1">
    <citation type="journal article" date="2023" name="Science">
        <title>Elucidation of the pathway for biosynthesis of saponin adjuvants from the soapbark tree.</title>
        <authorList>
            <person name="Reed J."/>
            <person name="Orme A."/>
            <person name="El-Demerdash A."/>
            <person name="Owen C."/>
            <person name="Martin L.B.B."/>
            <person name="Misra R.C."/>
            <person name="Kikuchi S."/>
            <person name="Rejzek M."/>
            <person name="Martin A.C."/>
            <person name="Harkess A."/>
            <person name="Leebens-Mack J."/>
            <person name="Louveau T."/>
            <person name="Stephenson M.J."/>
            <person name="Osbourn A."/>
        </authorList>
    </citation>
    <scope>NUCLEOTIDE SEQUENCE [LARGE SCALE GENOMIC DNA]</scope>
    <source>
        <strain evidence="3">S10</strain>
    </source>
</reference>
<dbReference type="GO" id="GO:0043130">
    <property type="term" value="F:ubiquitin binding"/>
    <property type="evidence" value="ECO:0007669"/>
    <property type="project" value="UniProtKB-UniRule"/>
</dbReference>
<keyword evidence="1" id="KW-0813">Transport</keyword>
<proteinExistence type="inferred from homology"/>
<evidence type="ECO:0000256" key="1">
    <source>
        <dbReference type="RuleBase" id="RU367095"/>
    </source>
</evidence>
<dbReference type="PANTHER" id="PTHR13128:SF12">
    <property type="entry name" value="VACUOLAR PROTEIN-SORTING-ASSOCIATED PROTEIN 36"/>
    <property type="match status" value="1"/>
</dbReference>
<comment type="caution">
    <text evidence="3">The sequence shown here is derived from an EMBL/GenBank/DDBJ whole genome shotgun (WGS) entry which is preliminary data.</text>
</comment>
<dbReference type="AlphaFoldDB" id="A0AAD7VNL6"/>
<dbReference type="GO" id="GO:0000814">
    <property type="term" value="C:ESCRT II complex"/>
    <property type="evidence" value="ECO:0007669"/>
    <property type="project" value="UniProtKB-UniRule"/>
</dbReference>
<dbReference type="GO" id="GO:0043328">
    <property type="term" value="P:protein transport to vacuole involved in ubiquitin-dependent protein catabolic process via the multivesicular body sorting pathway"/>
    <property type="evidence" value="ECO:0007669"/>
    <property type="project" value="UniProtKB-UniRule"/>
</dbReference>
<comment type="subunit">
    <text evidence="1">Component of the endosomal sorting complex required for transport II (ESCRT-II).</text>
</comment>
<evidence type="ECO:0000313" key="4">
    <source>
        <dbReference type="Proteomes" id="UP001163823"/>
    </source>
</evidence>